<dbReference type="Pfam" id="PF06739">
    <property type="entry name" value="SBBP"/>
    <property type="match status" value="4"/>
</dbReference>
<evidence type="ECO:0008006" key="3">
    <source>
        <dbReference type="Google" id="ProtNLM"/>
    </source>
</evidence>
<protein>
    <recommendedName>
        <fullName evidence="3">Secretion system C-terminal sorting domain-containing protein</fullName>
    </recommendedName>
</protein>
<dbReference type="SUPFAM" id="SSF101898">
    <property type="entry name" value="NHL repeat"/>
    <property type="match status" value="1"/>
</dbReference>
<dbReference type="Gene3D" id="2.120.10.30">
    <property type="entry name" value="TolB, C-terminal domain"/>
    <property type="match status" value="1"/>
</dbReference>
<organism evidence="1 2">
    <name type="scientific">candidate division WOR-3 bacterium JGI_Cruoil_03_51_56</name>
    <dbReference type="NCBI Taxonomy" id="1973747"/>
    <lineage>
        <taxon>Bacteria</taxon>
        <taxon>Bacteria division WOR-3</taxon>
    </lineage>
</organism>
<dbReference type="InterPro" id="IPR052918">
    <property type="entry name" value="Motility_Chemotaxis_Reg"/>
</dbReference>
<dbReference type="EMBL" id="NOZP01000120">
    <property type="protein sequence ID" value="OYD15142.1"/>
    <property type="molecule type" value="Genomic_DNA"/>
</dbReference>
<dbReference type="PANTHER" id="PTHR35580:SF1">
    <property type="entry name" value="PHYTASE-LIKE DOMAIN-CONTAINING PROTEIN"/>
    <property type="match status" value="1"/>
</dbReference>
<accession>A0A235BSH8</accession>
<dbReference type="Gene3D" id="2.60.40.4070">
    <property type="match status" value="1"/>
</dbReference>
<comment type="caution">
    <text evidence="1">The sequence shown here is derived from an EMBL/GenBank/DDBJ whole genome shotgun (WGS) entry which is preliminary data.</text>
</comment>
<dbReference type="Proteomes" id="UP000215559">
    <property type="component" value="Unassembled WGS sequence"/>
</dbReference>
<sequence length="559" mass="61598">MSYKGGFVMSKDKITKKTLVISLLLAMLVFGYGQEWIIRYQGPYGEDYARGIEVDNLKNVYVTGSSQGTGAGYINDYATVKYDSLGAEQWVARYNGSPTRNWPDEAKAIAVDENGVYVTGYISYYIVDDSCDYCTIKYDKATGETLWLRKYDGTANNCDQACAIVLDSAGNVYVTGKSKGVGTGFDFLTVKYGPDGVERWTARYNNPHGNSSDIAYALAVDESGNVYVTGESYDLTTYYDCVTVKYDSSGGEQWVRRYSCEDDFSDEGNAIAVDDAGGNVYVTGRSVHSGTSWDYATLKYNSAGVQQWVRRYNSLGNDGDEPSGIALDNLGNVYVTGGSGIGGLFLTQYATVKYTSGGTQEWVKTYIGPANLSAKARCIAVDNLDNIYVTGYDGDFDTTWDYVTIKYTPSGGEEWVARYSVPDGDDRAYAIAVDQDNYVYVTGSSESANGNPDYLTIKYPPSGIGVKEKPVSKSPMFRAYPNPFRERIKIACNSSLDNSRKISLKVFDVNGCLVKQLEPFDRIFWDGTDDFGDRVLPGIYFIEVQSADYLQIIKATLAK</sequence>
<gene>
    <name evidence="1" type="ORF">CH330_06510</name>
</gene>
<dbReference type="InterPro" id="IPR011042">
    <property type="entry name" value="6-blade_b-propeller_TolB-like"/>
</dbReference>
<evidence type="ECO:0000313" key="1">
    <source>
        <dbReference type="EMBL" id="OYD15142.1"/>
    </source>
</evidence>
<dbReference type="InterPro" id="IPR010620">
    <property type="entry name" value="SBBP_repeat"/>
</dbReference>
<proteinExistence type="predicted"/>
<reference evidence="1 2" key="1">
    <citation type="submission" date="2017-07" db="EMBL/GenBank/DDBJ databases">
        <title>Recovery of genomes from metagenomes via a dereplication, aggregation, and scoring strategy.</title>
        <authorList>
            <person name="Sieber C.M."/>
            <person name="Probst A.J."/>
            <person name="Sharrar A."/>
            <person name="Thomas B.C."/>
            <person name="Hess M."/>
            <person name="Tringe S.G."/>
            <person name="Banfield J.F."/>
        </authorList>
    </citation>
    <scope>NUCLEOTIDE SEQUENCE [LARGE SCALE GENOMIC DNA]</scope>
    <source>
        <strain evidence="1">JGI_Cruoil_03_51_56</strain>
    </source>
</reference>
<dbReference type="PANTHER" id="PTHR35580">
    <property type="entry name" value="CELL SURFACE GLYCOPROTEIN (S-LAYER PROTEIN)-LIKE PROTEIN"/>
    <property type="match status" value="1"/>
</dbReference>
<name>A0A235BSH8_UNCW3</name>
<dbReference type="AlphaFoldDB" id="A0A235BSH8"/>
<evidence type="ECO:0000313" key="2">
    <source>
        <dbReference type="Proteomes" id="UP000215559"/>
    </source>
</evidence>